<organism evidence="1 2">
    <name type="scientific">Brachybacterium vulturis</name>
    <dbReference type="NCBI Taxonomy" id="2017484"/>
    <lineage>
        <taxon>Bacteria</taxon>
        <taxon>Bacillati</taxon>
        <taxon>Actinomycetota</taxon>
        <taxon>Actinomycetes</taxon>
        <taxon>Micrococcales</taxon>
        <taxon>Dermabacteraceae</taxon>
        <taxon>Brachybacterium</taxon>
    </lineage>
</organism>
<proteinExistence type="predicted"/>
<dbReference type="Proteomes" id="UP000218165">
    <property type="component" value="Chromosome"/>
</dbReference>
<accession>A0A291GIF9</accession>
<reference evidence="2" key="1">
    <citation type="submission" date="2017-09" db="EMBL/GenBank/DDBJ databases">
        <title>Brachybacterium sp. VM2412.</title>
        <authorList>
            <person name="Tak E.J."/>
            <person name="Bae J.-W."/>
        </authorList>
    </citation>
    <scope>NUCLEOTIDE SEQUENCE [LARGE SCALE GENOMIC DNA]</scope>
    <source>
        <strain evidence="2">VM2412</strain>
    </source>
</reference>
<dbReference type="KEGG" id="brz:CFK38_01320"/>
<dbReference type="EMBL" id="CP023563">
    <property type="protein sequence ID" value="ATG50313.1"/>
    <property type="molecule type" value="Genomic_DNA"/>
</dbReference>
<dbReference type="AlphaFoldDB" id="A0A291GIF9"/>
<evidence type="ECO:0000313" key="1">
    <source>
        <dbReference type="EMBL" id="ATG50313.1"/>
    </source>
</evidence>
<gene>
    <name evidence="1" type="ORF">CFK38_01320</name>
</gene>
<sequence length="91" mass="10101">MGSELLEAGTIGAERLTIGQHHCLRYHGNISETLRVEFAIEGDTHFRMRENSCNVQGVRAGRLTLKSLLDLPSCGLREATRDCSREPQAYG</sequence>
<protein>
    <submittedName>
        <fullName evidence="1">Uncharacterized protein</fullName>
    </submittedName>
</protein>
<keyword evidence="2" id="KW-1185">Reference proteome</keyword>
<evidence type="ECO:0000313" key="2">
    <source>
        <dbReference type="Proteomes" id="UP000218165"/>
    </source>
</evidence>
<name>A0A291GIF9_9MICO</name>